<evidence type="ECO:0000259" key="1">
    <source>
        <dbReference type="PROSITE" id="PS50910"/>
    </source>
</evidence>
<dbReference type="AlphaFoldDB" id="X0T9T8"/>
<accession>X0T9T8</accession>
<reference evidence="2" key="1">
    <citation type="journal article" date="2014" name="Front. Microbiol.">
        <title>High frequency of phylogenetically diverse reductive dehalogenase-homologous genes in deep subseafloor sedimentary metagenomes.</title>
        <authorList>
            <person name="Kawai M."/>
            <person name="Futagami T."/>
            <person name="Toyoda A."/>
            <person name="Takaki Y."/>
            <person name="Nishi S."/>
            <person name="Hori S."/>
            <person name="Arai W."/>
            <person name="Tsubouchi T."/>
            <person name="Morono Y."/>
            <person name="Uchiyama I."/>
            <person name="Ito T."/>
            <person name="Fujiyama A."/>
            <person name="Inagaki F."/>
            <person name="Takami H."/>
        </authorList>
    </citation>
    <scope>NUCLEOTIDE SEQUENCE</scope>
    <source>
        <strain evidence="2">Expedition CK06-06</strain>
    </source>
</reference>
<dbReference type="Gene3D" id="1.20.120.330">
    <property type="entry name" value="Nucleotidyltransferases domain 2"/>
    <property type="match status" value="1"/>
</dbReference>
<dbReference type="SMART" id="SM00748">
    <property type="entry name" value="HEPN"/>
    <property type="match status" value="1"/>
</dbReference>
<organism evidence="2">
    <name type="scientific">marine sediment metagenome</name>
    <dbReference type="NCBI Taxonomy" id="412755"/>
    <lineage>
        <taxon>unclassified sequences</taxon>
        <taxon>metagenomes</taxon>
        <taxon>ecological metagenomes</taxon>
    </lineage>
</organism>
<proteinExistence type="predicted"/>
<dbReference type="SUPFAM" id="SSF81593">
    <property type="entry name" value="Nucleotidyltransferase substrate binding subunit/domain"/>
    <property type="match status" value="1"/>
</dbReference>
<evidence type="ECO:0000313" key="2">
    <source>
        <dbReference type="EMBL" id="GAF84086.1"/>
    </source>
</evidence>
<name>X0T9T8_9ZZZZ</name>
<gene>
    <name evidence="2" type="ORF">S01H1_06877</name>
</gene>
<dbReference type="PROSITE" id="PS50910">
    <property type="entry name" value="HEPN"/>
    <property type="match status" value="1"/>
</dbReference>
<feature type="domain" description="HEPN" evidence="1">
    <location>
        <begin position="16"/>
        <end position="122"/>
    </location>
</feature>
<dbReference type="Pfam" id="PF05168">
    <property type="entry name" value="HEPN"/>
    <property type="match status" value="1"/>
</dbReference>
<dbReference type="InterPro" id="IPR007842">
    <property type="entry name" value="HEPN_dom"/>
</dbReference>
<sequence length="134" mass="15151">MPQRRPPDDPVEWLNRARSNLMRARADARLEGVYLEDLCFDAQQAAEKAVKALLIKREVEFPYVHDLAYLLTLLAEGGEDIPEQVREAEALTPYAVVARYPGVVEPVTAERYQGVVEMAEAVVRWVEGRVEKDG</sequence>
<dbReference type="EMBL" id="BARS01003547">
    <property type="protein sequence ID" value="GAF84086.1"/>
    <property type="molecule type" value="Genomic_DNA"/>
</dbReference>
<protein>
    <recommendedName>
        <fullName evidence="1">HEPN domain-containing protein</fullName>
    </recommendedName>
</protein>
<comment type="caution">
    <text evidence="2">The sequence shown here is derived from an EMBL/GenBank/DDBJ whole genome shotgun (WGS) entry which is preliminary data.</text>
</comment>